<evidence type="ECO:0000313" key="3">
    <source>
        <dbReference type="Proteomes" id="UP000638648"/>
    </source>
</evidence>
<reference evidence="2" key="1">
    <citation type="submission" date="2020-10" db="EMBL/GenBank/DDBJ databases">
        <title>Sequencing the genomes of 1000 actinobacteria strains.</title>
        <authorList>
            <person name="Klenk H.-P."/>
        </authorList>
    </citation>
    <scope>NUCLEOTIDE SEQUENCE</scope>
    <source>
        <strain evidence="2">DSM 45354</strain>
    </source>
</reference>
<dbReference type="Proteomes" id="UP000638648">
    <property type="component" value="Unassembled WGS sequence"/>
</dbReference>
<dbReference type="Pfam" id="PF00797">
    <property type="entry name" value="Acetyltransf_2"/>
    <property type="match status" value="1"/>
</dbReference>
<organism evidence="2 3">
    <name type="scientific">Actinopolymorpha pittospori</name>
    <dbReference type="NCBI Taxonomy" id="648752"/>
    <lineage>
        <taxon>Bacteria</taxon>
        <taxon>Bacillati</taxon>
        <taxon>Actinomycetota</taxon>
        <taxon>Actinomycetes</taxon>
        <taxon>Propionibacteriales</taxon>
        <taxon>Actinopolymorphaceae</taxon>
        <taxon>Actinopolymorpha</taxon>
    </lineage>
</organism>
<dbReference type="GO" id="GO:0016407">
    <property type="term" value="F:acetyltransferase activity"/>
    <property type="evidence" value="ECO:0007669"/>
    <property type="project" value="InterPro"/>
</dbReference>
<name>A0A927MX15_9ACTN</name>
<evidence type="ECO:0000256" key="1">
    <source>
        <dbReference type="ARBA" id="ARBA00006547"/>
    </source>
</evidence>
<sequence length="211" mass="23371">MSMLPLNGAFAGLLLTLGFEVDLVRAAVPSAGEDGRGWGSHLVLLVRLPEQVWVADVGLGDGMADPMPLLVRVVEQPPFRYEWERVGGSRWRFHHDRSATIGGFDLDVTPVPLSAFEPNHAELSTAPHSSFVQRLVVQQRRPDHALTLRGCVLTRADATGRTSRDVTKEAEWTALLREEFGLRLDVEPAALTALWERIRAGHEAWDRAGRP</sequence>
<keyword evidence="3" id="KW-1185">Reference proteome</keyword>
<dbReference type="Gene3D" id="3.30.2140.20">
    <property type="match status" value="1"/>
</dbReference>
<gene>
    <name evidence="2" type="ORF">HEB94_003696</name>
</gene>
<comment type="similarity">
    <text evidence="1">Belongs to the arylamine N-acetyltransferase family.</text>
</comment>
<accession>A0A927MX15</accession>
<dbReference type="PANTHER" id="PTHR11786">
    <property type="entry name" value="N-HYDROXYARYLAMINE O-ACETYLTRANSFERASE"/>
    <property type="match status" value="1"/>
</dbReference>
<dbReference type="InterPro" id="IPR001447">
    <property type="entry name" value="Arylamine_N-AcTrfase"/>
</dbReference>
<dbReference type="PANTHER" id="PTHR11786:SF0">
    <property type="entry name" value="ARYLAMINE N-ACETYLTRANSFERASE 4-RELATED"/>
    <property type="match status" value="1"/>
</dbReference>
<evidence type="ECO:0000313" key="2">
    <source>
        <dbReference type="EMBL" id="MBE1606848.1"/>
    </source>
</evidence>
<dbReference type="InterPro" id="IPR038765">
    <property type="entry name" value="Papain-like_cys_pep_sf"/>
</dbReference>
<dbReference type="SUPFAM" id="SSF54001">
    <property type="entry name" value="Cysteine proteinases"/>
    <property type="match status" value="1"/>
</dbReference>
<dbReference type="AlphaFoldDB" id="A0A927MX15"/>
<comment type="caution">
    <text evidence="2">The sequence shown here is derived from an EMBL/GenBank/DDBJ whole genome shotgun (WGS) entry which is preliminary data.</text>
</comment>
<dbReference type="EMBL" id="JADBEM010000001">
    <property type="protein sequence ID" value="MBE1606848.1"/>
    <property type="molecule type" value="Genomic_DNA"/>
</dbReference>
<proteinExistence type="inferred from homology"/>
<protein>
    <submittedName>
        <fullName evidence="2">Arylamine N-acetyltransferase</fullName>
    </submittedName>
</protein>
<dbReference type="RefSeq" id="WP_192750901.1">
    <property type="nucleotide sequence ID" value="NZ_BAABJL010000109.1"/>
</dbReference>
<dbReference type="InterPro" id="IPR053710">
    <property type="entry name" value="Arylamine_NAT_domain_sf"/>
</dbReference>